<evidence type="ECO:0000313" key="7">
    <source>
        <dbReference type="EMBL" id="MBK1817680.1"/>
    </source>
</evidence>
<dbReference type="AlphaFoldDB" id="A0A934R902"/>
<gene>
    <name evidence="5 7" type="primary">rpmI</name>
    <name evidence="7" type="ORF">JIN84_18825</name>
</gene>
<evidence type="ECO:0000256" key="5">
    <source>
        <dbReference type="HAMAP-Rule" id="MF_00514"/>
    </source>
</evidence>
<proteinExistence type="inferred from homology"/>
<organism evidence="7 8">
    <name type="scientific">Luteolibacter yonseiensis</name>
    <dbReference type="NCBI Taxonomy" id="1144680"/>
    <lineage>
        <taxon>Bacteria</taxon>
        <taxon>Pseudomonadati</taxon>
        <taxon>Verrucomicrobiota</taxon>
        <taxon>Verrucomicrobiia</taxon>
        <taxon>Verrucomicrobiales</taxon>
        <taxon>Verrucomicrobiaceae</taxon>
        <taxon>Luteolibacter</taxon>
    </lineage>
</organism>
<dbReference type="GO" id="GO:0022625">
    <property type="term" value="C:cytosolic large ribosomal subunit"/>
    <property type="evidence" value="ECO:0007669"/>
    <property type="project" value="TreeGrafter"/>
</dbReference>
<dbReference type="InterPro" id="IPR021137">
    <property type="entry name" value="Ribosomal_bL35-like"/>
</dbReference>
<keyword evidence="8" id="KW-1185">Reference proteome</keyword>
<name>A0A934R902_9BACT</name>
<dbReference type="PANTHER" id="PTHR33343:SF1">
    <property type="entry name" value="LARGE RIBOSOMAL SUBUNIT PROTEIN BL35M"/>
    <property type="match status" value="1"/>
</dbReference>
<evidence type="ECO:0000256" key="2">
    <source>
        <dbReference type="ARBA" id="ARBA00022980"/>
    </source>
</evidence>
<dbReference type="HAMAP" id="MF_00514">
    <property type="entry name" value="Ribosomal_bL35"/>
    <property type="match status" value="1"/>
</dbReference>
<protein>
    <recommendedName>
        <fullName evidence="4 5">Large ribosomal subunit protein bL35</fullName>
    </recommendedName>
</protein>
<dbReference type="InterPro" id="IPR001706">
    <property type="entry name" value="Ribosomal_bL35"/>
</dbReference>
<accession>A0A934R902</accession>
<evidence type="ECO:0000256" key="3">
    <source>
        <dbReference type="ARBA" id="ARBA00023274"/>
    </source>
</evidence>
<evidence type="ECO:0000256" key="4">
    <source>
        <dbReference type="ARBA" id="ARBA00071664"/>
    </source>
</evidence>
<evidence type="ECO:0000313" key="8">
    <source>
        <dbReference type="Proteomes" id="UP000600139"/>
    </source>
</evidence>
<dbReference type="FunFam" id="4.10.410.60:FF:000001">
    <property type="entry name" value="50S ribosomal protein L35"/>
    <property type="match status" value="1"/>
</dbReference>
<dbReference type="Pfam" id="PF01632">
    <property type="entry name" value="Ribosomal_L35p"/>
    <property type="match status" value="1"/>
</dbReference>
<dbReference type="NCBIfam" id="TIGR00001">
    <property type="entry name" value="rpmI_bact"/>
    <property type="match status" value="1"/>
</dbReference>
<reference evidence="7" key="1">
    <citation type="submission" date="2021-01" db="EMBL/GenBank/DDBJ databases">
        <title>Modified the classification status of verrucomicrobia.</title>
        <authorList>
            <person name="Feng X."/>
        </authorList>
    </citation>
    <scope>NUCLEOTIDE SEQUENCE</scope>
    <source>
        <strain evidence="7">JCM 18052</strain>
    </source>
</reference>
<dbReference type="PRINTS" id="PR00064">
    <property type="entry name" value="RIBOSOMALL35"/>
</dbReference>
<dbReference type="PROSITE" id="PS00936">
    <property type="entry name" value="RIBOSOMAL_L35"/>
    <property type="match status" value="1"/>
</dbReference>
<evidence type="ECO:0000256" key="1">
    <source>
        <dbReference type="ARBA" id="ARBA00006598"/>
    </source>
</evidence>
<dbReference type="GO" id="GO:0006412">
    <property type="term" value="P:translation"/>
    <property type="evidence" value="ECO:0007669"/>
    <property type="project" value="UniProtKB-UniRule"/>
</dbReference>
<dbReference type="EMBL" id="JAENIK010000012">
    <property type="protein sequence ID" value="MBK1817680.1"/>
    <property type="molecule type" value="Genomic_DNA"/>
</dbReference>
<dbReference type="GO" id="GO:0003735">
    <property type="term" value="F:structural constituent of ribosome"/>
    <property type="evidence" value="ECO:0007669"/>
    <property type="project" value="InterPro"/>
</dbReference>
<comment type="similarity">
    <text evidence="1 5 6">Belongs to the bacterial ribosomal protein bL35 family.</text>
</comment>
<dbReference type="PANTHER" id="PTHR33343">
    <property type="entry name" value="54S RIBOSOMAL PROTEIN BL35M"/>
    <property type="match status" value="1"/>
</dbReference>
<evidence type="ECO:0000256" key="6">
    <source>
        <dbReference type="RuleBase" id="RU000568"/>
    </source>
</evidence>
<dbReference type="InterPro" id="IPR037229">
    <property type="entry name" value="Ribosomal_bL35_sf"/>
</dbReference>
<dbReference type="SUPFAM" id="SSF143034">
    <property type="entry name" value="L35p-like"/>
    <property type="match status" value="1"/>
</dbReference>
<dbReference type="Gene3D" id="4.10.410.60">
    <property type="match status" value="1"/>
</dbReference>
<keyword evidence="2 5" id="KW-0689">Ribosomal protein</keyword>
<sequence length="70" mass="7860">MPRVGGKAKTRKAVAKRFKVTGTGKILRRKQGARHLLQGKNSKRKRRLGQAALVSDADLRNVRENLPFSH</sequence>
<dbReference type="Proteomes" id="UP000600139">
    <property type="component" value="Unassembled WGS sequence"/>
</dbReference>
<comment type="caution">
    <text evidence="7">The sequence shown here is derived from an EMBL/GenBank/DDBJ whole genome shotgun (WGS) entry which is preliminary data.</text>
</comment>
<dbReference type="InterPro" id="IPR018265">
    <property type="entry name" value="Ribosomal_bL35_CS"/>
</dbReference>
<keyword evidence="3 5" id="KW-0687">Ribonucleoprotein</keyword>
<dbReference type="RefSeq" id="WP_200352615.1">
    <property type="nucleotide sequence ID" value="NZ_BAABHZ010000001.1"/>
</dbReference>